<feature type="region of interest" description="Disordered" evidence="1">
    <location>
        <begin position="32"/>
        <end position="105"/>
    </location>
</feature>
<feature type="non-terminal residue" evidence="2">
    <location>
        <position position="105"/>
    </location>
</feature>
<protein>
    <submittedName>
        <fullName evidence="2">Uncharacterized protein</fullName>
    </submittedName>
</protein>
<gene>
    <name evidence="2" type="ORF">Tci_919461</name>
</gene>
<evidence type="ECO:0000256" key="1">
    <source>
        <dbReference type="SAM" id="MobiDB-lite"/>
    </source>
</evidence>
<dbReference type="AlphaFoldDB" id="A0A699WH83"/>
<comment type="caution">
    <text evidence="2">The sequence shown here is derived from an EMBL/GenBank/DDBJ whole genome shotgun (WGS) entry which is preliminary data.</text>
</comment>
<feature type="non-terminal residue" evidence="2">
    <location>
        <position position="1"/>
    </location>
</feature>
<evidence type="ECO:0000313" key="2">
    <source>
        <dbReference type="EMBL" id="GFD47492.1"/>
    </source>
</evidence>
<reference evidence="2" key="1">
    <citation type="journal article" date="2019" name="Sci. Rep.">
        <title>Draft genome of Tanacetum cinerariifolium, the natural source of mosquito coil.</title>
        <authorList>
            <person name="Yamashiro T."/>
            <person name="Shiraishi A."/>
            <person name="Satake H."/>
            <person name="Nakayama K."/>
        </authorList>
    </citation>
    <scope>NUCLEOTIDE SEQUENCE</scope>
</reference>
<accession>A0A699WH83</accession>
<name>A0A699WH83_TANCI</name>
<organism evidence="2">
    <name type="scientific">Tanacetum cinerariifolium</name>
    <name type="common">Dalmatian daisy</name>
    <name type="synonym">Chrysanthemum cinerariifolium</name>
    <dbReference type="NCBI Taxonomy" id="118510"/>
    <lineage>
        <taxon>Eukaryota</taxon>
        <taxon>Viridiplantae</taxon>
        <taxon>Streptophyta</taxon>
        <taxon>Embryophyta</taxon>
        <taxon>Tracheophyta</taxon>
        <taxon>Spermatophyta</taxon>
        <taxon>Magnoliopsida</taxon>
        <taxon>eudicotyledons</taxon>
        <taxon>Gunneridae</taxon>
        <taxon>Pentapetalae</taxon>
        <taxon>asterids</taxon>
        <taxon>campanulids</taxon>
        <taxon>Asterales</taxon>
        <taxon>Asteraceae</taxon>
        <taxon>Asteroideae</taxon>
        <taxon>Anthemideae</taxon>
        <taxon>Anthemidinae</taxon>
        <taxon>Tanacetum</taxon>
    </lineage>
</organism>
<proteinExistence type="predicted"/>
<sequence>SSGAGQVSGRRAADAYCRRYSVYRAHRAGDEASAYGDNVGGTRAAYARNSGPKAPRDVDRNGSGEIAVGKARNGGGKGDRKAHGSGIGGAGIEPADGHRIGSGQR</sequence>
<dbReference type="EMBL" id="BKCJ011700672">
    <property type="protein sequence ID" value="GFD47492.1"/>
    <property type="molecule type" value="Genomic_DNA"/>
</dbReference>